<evidence type="ECO:0008006" key="3">
    <source>
        <dbReference type="Google" id="ProtNLM"/>
    </source>
</evidence>
<sequence length="153" mass="17373">MDPEPLVVTDSDIGILQASRFRYLSGFKQQLIHRMNHEDVQFDAHEINSNNGLLTLSPRLMKYPHSTNKECVMSWWIDSSELTKSDGNKTWWTKTYGPSDKVPVSGIYRCTGCKKEVTSNADDPFPPQNHHQHSAAQGAVKWKLNVRTNTTGE</sequence>
<name>A0ABY8N0Q0_9PSED</name>
<evidence type="ECO:0000313" key="2">
    <source>
        <dbReference type="Proteomes" id="UP001243713"/>
    </source>
</evidence>
<organism evidence="1 2">
    <name type="scientific">Pseudomonas migulae</name>
    <dbReference type="NCBI Taxonomy" id="78543"/>
    <lineage>
        <taxon>Bacteria</taxon>
        <taxon>Pseudomonadati</taxon>
        <taxon>Pseudomonadota</taxon>
        <taxon>Gammaproteobacteria</taxon>
        <taxon>Pseudomonadales</taxon>
        <taxon>Pseudomonadaceae</taxon>
        <taxon>Pseudomonas</taxon>
    </lineage>
</organism>
<protein>
    <recommendedName>
        <fullName evidence="3">Protein L</fullName>
    </recommendedName>
</protein>
<dbReference type="EMBL" id="CP093428">
    <property type="protein sequence ID" value="WGK91827.1"/>
    <property type="molecule type" value="Genomic_DNA"/>
</dbReference>
<keyword evidence="2" id="KW-1185">Reference proteome</keyword>
<gene>
    <name evidence="1" type="ORF">MOQ58_06445</name>
</gene>
<accession>A0ABY8N0Q0</accession>
<dbReference type="Proteomes" id="UP001243713">
    <property type="component" value="Chromosome"/>
</dbReference>
<evidence type="ECO:0000313" key="1">
    <source>
        <dbReference type="EMBL" id="WGK91827.1"/>
    </source>
</evidence>
<dbReference type="RefSeq" id="WP_280163150.1">
    <property type="nucleotide sequence ID" value="NZ_CP093428.1"/>
</dbReference>
<reference evidence="1 2" key="1">
    <citation type="submission" date="2022-03" db="EMBL/GenBank/DDBJ databases">
        <title>Plant growth promoting endophytes with ACC deaminase activity.</title>
        <authorList>
            <person name="Charles T."/>
            <person name="Van Dyk A."/>
            <person name="Cheng J."/>
            <person name="Heil J."/>
        </authorList>
    </citation>
    <scope>NUCLEOTIDE SEQUENCE [LARGE SCALE GENOMIC DNA]</scope>
    <source>
        <strain evidence="1 2">8R6</strain>
    </source>
</reference>
<proteinExistence type="predicted"/>